<keyword evidence="2" id="KW-0413">Isomerase</keyword>
<sequence>MKISFTTLSCPDWSWDKILKEAVRLGYDGIEVRGVEGEMFLPKAKPFLPENIDNTISVLKQKGLAICCLDTSSSFHDPERFDAAILEAEKTIDLAQSLGVPYIRVFGNNIPNPAKKEETIKRVAKGLETVGTYADRKGICVLIETHGDFSSSNNLLQVLNRVDNPAIGVLWDINHPYKVFGEPIEVTFERLGKYIKHTHIKDSKGKGKEATLCLIGEGDVPIAECIDILKRHGYSGWLSLEWEKKWHPELEEPELVIPAYIRYIKKMLSA</sequence>
<dbReference type="EMBL" id="CP002360">
    <property type="protein sequence ID" value="AEE96862.1"/>
    <property type="molecule type" value="Genomic_DNA"/>
</dbReference>
<name>F3ZZN6_MAHA5</name>
<dbReference type="eggNOG" id="COG1082">
    <property type="taxonomic scope" value="Bacteria"/>
</dbReference>
<dbReference type="PANTHER" id="PTHR12110:SF53">
    <property type="entry name" value="BLR5974 PROTEIN"/>
    <property type="match status" value="1"/>
</dbReference>
<dbReference type="HOGENOM" id="CLU_050006_6_3_9"/>
<dbReference type="Proteomes" id="UP000008457">
    <property type="component" value="Chromosome"/>
</dbReference>
<reference evidence="2 3" key="2">
    <citation type="journal article" date="2011" name="Stand. Genomic Sci.">
        <title>Complete genome sequence of Mahella australiensis type strain (50-1 BON).</title>
        <authorList>
            <person name="Sikorski J."/>
            <person name="Teshima H."/>
            <person name="Nolan M."/>
            <person name="Lucas S."/>
            <person name="Hammon N."/>
            <person name="Deshpande S."/>
            <person name="Cheng J.F."/>
            <person name="Pitluck S."/>
            <person name="Liolios K."/>
            <person name="Pagani I."/>
            <person name="Ivanova N."/>
            <person name="Huntemann M."/>
            <person name="Mavromatis K."/>
            <person name="Ovchinikova G."/>
            <person name="Pati A."/>
            <person name="Tapia R."/>
            <person name="Han C."/>
            <person name="Goodwin L."/>
            <person name="Chen A."/>
            <person name="Palaniappan K."/>
            <person name="Land M."/>
            <person name="Hauser L."/>
            <person name="Ngatchou-Djao O.D."/>
            <person name="Rohde M."/>
            <person name="Pukall R."/>
            <person name="Spring S."/>
            <person name="Abt B."/>
            <person name="Goker M."/>
            <person name="Detter J.C."/>
            <person name="Woyke T."/>
            <person name="Bristow J."/>
            <person name="Markowitz V."/>
            <person name="Hugenholtz P."/>
            <person name="Eisen J.A."/>
            <person name="Kyrpides N.C."/>
            <person name="Klenk H.P."/>
            <person name="Lapidus A."/>
        </authorList>
    </citation>
    <scope>NUCLEOTIDE SEQUENCE [LARGE SCALE GENOMIC DNA]</scope>
    <source>
        <strain evidence="3">DSM 15567 / CIP 107919 / 50-1 BON</strain>
    </source>
</reference>
<dbReference type="STRING" id="697281.Mahau_1681"/>
<dbReference type="PANTHER" id="PTHR12110">
    <property type="entry name" value="HYDROXYPYRUVATE ISOMERASE"/>
    <property type="match status" value="1"/>
</dbReference>
<dbReference type="SUPFAM" id="SSF51658">
    <property type="entry name" value="Xylose isomerase-like"/>
    <property type="match status" value="1"/>
</dbReference>
<protein>
    <submittedName>
        <fullName evidence="2">Xylose isomerase domain-containing protein TIM barrel</fullName>
    </submittedName>
</protein>
<dbReference type="RefSeq" id="WP_013781290.1">
    <property type="nucleotide sequence ID" value="NC_015520.1"/>
</dbReference>
<dbReference type="AlphaFoldDB" id="F3ZZN6"/>
<dbReference type="InterPro" id="IPR013022">
    <property type="entry name" value="Xyl_isomerase-like_TIM-brl"/>
</dbReference>
<evidence type="ECO:0000259" key="1">
    <source>
        <dbReference type="Pfam" id="PF01261"/>
    </source>
</evidence>
<reference evidence="3" key="1">
    <citation type="submission" date="2010-11" db="EMBL/GenBank/DDBJ databases">
        <title>The complete genome of Mahella australiensis DSM 15567.</title>
        <authorList>
            <consortium name="US DOE Joint Genome Institute (JGI-PGF)"/>
            <person name="Lucas S."/>
            <person name="Copeland A."/>
            <person name="Lapidus A."/>
            <person name="Bruce D."/>
            <person name="Goodwin L."/>
            <person name="Pitluck S."/>
            <person name="Kyrpides N."/>
            <person name="Mavromatis K."/>
            <person name="Pagani I."/>
            <person name="Ivanova N."/>
            <person name="Teshima H."/>
            <person name="Brettin T."/>
            <person name="Detter J.C."/>
            <person name="Han C."/>
            <person name="Tapia R."/>
            <person name="Land M."/>
            <person name="Hauser L."/>
            <person name="Markowitz V."/>
            <person name="Cheng J.-F."/>
            <person name="Hugenholtz P."/>
            <person name="Woyke T."/>
            <person name="Wu D."/>
            <person name="Spring S."/>
            <person name="Pukall R."/>
            <person name="Steenblock K."/>
            <person name="Schneider S."/>
            <person name="Klenk H.-P."/>
            <person name="Eisen J.A."/>
        </authorList>
    </citation>
    <scope>NUCLEOTIDE SEQUENCE [LARGE SCALE GENOMIC DNA]</scope>
    <source>
        <strain evidence="3">DSM 15567 / CIP 107919 / 50-1 BON</strain>
    </source>
</reference>
<dbReference type="Gene3D" id="3.20.20.150">
    <property type="entry name" value="Divalent-metal-dependent TIM barrel enzymes"/>
    <property type="match status" value="1"/>
</dbReference>
<proteinExistence type="predicted"/>
<dbReference type="InterPro" id="IPR036237">
    <property type="entry name" value="Xyl_isomerase-like_sf"/>
</dbReference>
<gene>
    <name evidence="2" type="ordered locus">Mahau_1681</name>
</gene>
<evidence type="ECO:0000313" key="3">
    <source>
        <dbReference type="Proteomes" id="UP000008457"/>
    </source>
</evidence>
<dbReference type="KEGG" id="mas:Mahau_1681"/>
<keyword evidence="3" id="KW-1185">Reference proteome</keyword>
<dbReference type="GO" id="GO:0016853">
    <property type="term" value="F:isomerase activity"/>
    <property type="evidence" value="ECO:0007669"/>
    <property type="project" value="UniProtKB-KW"/>
</dbReference>
<accession>F3ZZN6</accession>
<dbReference type="InterPro" id="IPR050312">
    <property type="entry name" value="IolE/XylAMocC-like"/>
</dbReference>
<dbReference type="Pfam" id="PF01261">
    <property type="entry name" value="AP_endonuc_2"/>
    <property type="match status" value="1"/>
</dbReference>
<organism evidence="2 3">
    <name type="scientific">Mahella australiensis (strain DSM 15567 / CIP 107919 / 50-1 BON)</name>
    <dbReference type="NCBI Taxonomy" id="697281"/>
    <lineage>
        <taxon>Bacteria</taxon>
        <taxon>Bacillati</taxon>
        <taxon>Bacillota</taxon>
        <taxon>Clostridia</taxon>
        <taxon>Thermoanaerobacterales</taxon>
        <taxon>Thermoanaerobacterales Family IV. Incertae Sedis</taxon>
        <taxon>Mahella</taxon>
    </lineage>
</organism>
<evidence type="ECO:0000313" key="2">
    <source>
        <dbReference type="EMBL" id="AEE96862.1"/>
    </source>
</evidence>
<feature type="domain" description="Xylose isomerase-like TIM barrel" evidence="1">
    <location>
        <begin position="20"/>
        <end position="265"/>
    </location>
</feature>